<dbReference type="FunFam" id="1.20.1640.10:FF:000001">
    <property type="entry name" value="Efflux pump membrane transporter"/>
    <property type="match status" value="1"/>
</dbReference>
<dbReference type="Gene3D" id="3.30.70.1440">
    <property type="entry name" value="Multidrug efflux transporter AcrB pore domain"/>
    <property type="match status" value="1"/>
</dbReference>
<keyword evidence="3 9" id="KW-0813">Transport</keyword>
<feature type="transmembrane region" description="Helical" evidence="9">
    <location>
        <begin position="12"/>
        <end position="32"/>
    </location>
</feature>
<protein>
    <recommendedName>
        <fullName evidence="9">Efflux pump membrane transporter</fullName>
    </recommendedName>
</protein>
<keyword evidence="4" id="KW-1003">Cell membrane</keyword>
<evidence type="ECO:0000256" key="5">
    <source>
        <dbReference type="ARBA" id="ARBA00022519"/>
    </source>
</evidence>
<keyword evidence="8 9" id="KW-0472">Membrane</keyword>
<dbReference type="Gene3D" id="3.30.70.1430">
    <property type="entry name" value="Multidrug efflux transporter AcrB pore domain"/>
    <property type="match status" value="2"/>
</dbReference>
<name>A0A4P8IX92_9BURK</name>
<dbReference type="Gene3D" id="3.30.2090.10">
    <property type="entry name" value="Multidrug efflux transporter AcrB TolC docking domain, DN and DC subdomains"/>
    <property type="match status" value="2"/>
</dbReference>
<dbReference type="GO" id="GO:0015562">
    <property type="term" value="F:efflux transmembrane transporter activity"/>
    <property type="evidence" value="ECO:0007669"/>
    <property type="project" value="InterPro"/>
</dbReference>
<evidence type="ECO:0000313" key="10">
    <source>
        <dbReference type="EMBL" id="QCP52565.1"/>
    </source>
</evidence>
<feature type="transmembrane region" description="Helical" evidence="9">
    <location>
        <begin position="977"/>
        <end position="997"/>
    </location>
</feature>
<evidence type="ECO:0000256" key="9">
    <source>
        <dbReference type="RuleBase" id="RU364070"/>
    </source>
</evidence>
<dbReference type="PANTHER" id="PTHR32063:SF13">
    <property type="entry name" value="MULTIDRUG EFFLUX PUMP SUBUNIT ACRB-RELATED"/>
    <property type="match status" value="1"/>
</dbReference>
<keyword evidence="11" id="KW-1185">Reference proteome</keyword>
<dbReference type="PANTHER" id="PTHR32063">
    <property type="match status" value="1"/>
</dbReference>
<comment type="similarity">
    <text evidence="2 9">Belongs to the resistance-nodulation-cell division (RND) (TC 2.A.6) family.</text>
</comment>
<dbReference type="OrthoDB" id="9176627at2"/>
<keyword evidence="7 9" id="KW-1133">Transmembrane helix</keyword>
<feature type="transmembrane region" description="Helical" evidence="9">
    <location>
        <begin position="871"/>
        <end position="889"/>
    </location>
</feature>
<feature type="transmembrane region" description="Helical" evidence="9">
    <location>
        <begin position="524"/>
        <end position="554"/>
    </location>
</feature>
<dbReference type="InterPro" id="IPR001036">
    <property type="entry name" value="Acrflvin-R"/>
</dbReference>
<feature type="transmembrane region" description="Helical" evidence="9">
    <location>
        <begin position="343"/>
        <end position="362"/>
    </location>
</feature>
<gene>
    <name evidence="10" type="ORF">FAZ95_25745</name>
</gene>
<feature type="transmembrane region" description="Helical" evidence="9">
    <location>
        <begin position="472"/>
        <end position="490"/>
    </location>
</feature>
<dbReference type="GO" id="GO:0009636">
    <property type="term" value="P:response to toxic substance"/>
    <property type="evidence" value="ECO:0007669"/>
    <property type="project" value="UniProtKB-ARBA"/>
</dbReference>
<dbReference type="InterPro" id="IPR027463">
    <property type="entry name" value="AcrB_DN_DC_subdom"/>
</dbReference>
<evidence type="ECO:0000256" key="8">
    <source>
        <dbReference type="ARBA" id="ARBA00023136"/>
    </source>
</evidence>
<evidence type="ECO:0000256" key="6">
    <source>
        <dbReference type="ARBA" id="ARBA00022692"/>
    </source>
</evidence>
<dbReference type="PRINTS" id="PR00702">
    <property type="entry name" value="ACRIFLAVINRP"/>
</dbReference>
<dbReference type="RefSeq" id="WP_137335336.1">
    <property type="nucleotide sequence ID" value="NZ_CP040078.1"/>
</dbReference>
<keyword evidence="6 9" id="KW-0812">Transmembrane</keyword>
<dbReference type="NCBIfam" id="TIGR00915">
    <property type="entry name" value="2A0602"/>
    <property type="match status" value="1"/>
</dbReference>
<proteinExistence type="inferred from homology"/>
<evidence type="ECO:0000256" key="4">
    <source>
        <dbReference type="ARBA" id="ARBA00022475"/>
    </source>
</evidence>
<dbReference type="SUPFAM" id="SSF82714">
    <property type="entry name" value="Multidrug efflux transporter AcrB TolC docking domain, DN and DC subdomains"/>
    <property type="match status" value="2"/>
</dbReference>
<dbReference type="EMBL" id="CP040078">
    <property type="protein sequence ID" value="QCP52565.1"/>
    <property type="molecule type" value="Genomic_DNA"/>
</dbReference>
<dbReference type="GO" id="GO:0005886">
    <property type="term" value="C:plasma membrane"/>
    <property type="evidence" value="ECO:0007669"/>
    <property type="project" value="UniProtKB-SubCell"/>
</dbReference>
<dbReference type="KEGG" id="tvl:FAZ95_25745"/>
<dbReference type="FunFam" id="3.30.70.1430:FF:000001">
    <property type="entry name" value="Efflux pump membrane transporter"/>
    <property type="match status" value="1"/>
</dbReference>
<feature type="transmembrane region" description="Helical" evidence="9">
    <location>
        <begin position="440"/>
        <end position="460"/>
    </location>
</feature>
<feature type="transmembrane region" description="Helical" evidence="9">
    <location>
        <begin position="896"/>
        <end position="918"/>
    </location>
</feature>
<accession>A0A4P8IX92</accession>
<dbReference type="InterPro" id="IPR004764">
    <property type="entry name" value="MdtF-like"/>
</dbReference>
<dbReference type="AlphaFoldDB" id="A0A4P8IX92"/>
<feature type="transmembrane region" description="Helical" evidence="9">
    <location>
        <begin position="1003"/>
        <end position="1027"/>
    </location>
</feature>
<reference evidence="10 11" key="1">
    <citation type="submission" date="2019-05" db="EMBL/GenBank/DDBJ databases">
        <title>Burkholderia sp. DHOD12, isolated from subtropical forest soil.</title>
        <authorList>
            <person name="Gao Z.-H."/>
            <person name="Qiu L.-H."/>
        </authorList>
    </citation>
    <scope>NUCLEOTIDE SEQUENCE [LARGE SCALE GENOMIC DNA]</scope>
    <source>
        <strain evidence="10 11">DHOD12</strain>
    </source>
</reference>
<sequence length="1042" mass="112222">MIRFFVERPVLANVIAVIVMLLGAVAMINLPISQYPPITPPTVQVVARYPGASAATLIDRVALPIETQVNGVENALYMQSTSTNDGTYTLTITFAVGTDVDKAQVLVQNRVSAATAQLPQAVQQQGVTVKKKSTAILQLYTLQSNDPKYDSLFLGNYAVISLKDALARIPGVGDVTVFGTGQYSMRVWLDPQRLAERNLTAADVMNAIQSQNQDVSAGQLGSEPGAGGQAFQLTLTMEGGLTDPHQFDDIIIKADPSGGGRFIRIRDVGHTELGSSSYSQFFNIDGKSAAGIAIYQLPEANALEVGNAVKDTMARLGAQMPKGVTYSLPFDTTRFVRQSVNDVYKTLFEAAALVLVVILLFLQNWRAMLVPATTIPVTILGTFGAIYVMGFSINLLTLFAIVLAIGIVVDDAIVVVEGITQHIERGKSPKQAAIDAMHELLGPIVGITLVLVAVFLPSAFLGGVTGQMYRQFALVVVTTTIISAINAVTLKPVQSAKWLRHKPPGRPNIVYRVFEAGYGRMERFYVGVVSWLVHRSMLALVVALALAAGSGYLLTRVPTSFIPLEDQGYMLIAAQLPDAASLSRTREVSHEIEQRIGPIPGVDHVVSIGGISALDNNASLPNSVLVYVTLKDWSVRGKGEDLRSLYERMNGELAKLTDVNSIVIVPPPIQGLGNSGGVQMQVFLTDGSQDYQRLQDATNALIASVEKRPELQRVFTPFRASVPTVELTLDRAKAESLQVQVGDVFGMLQDYVGSSYVNQFTAFNHTFPVFVQADGQFRRETDDIRRLKIRNNSGSMVELGTFIDAHPSIGPAVATLYNLTPSATVNGNPAAGYSTGQAIAAFEQEAKRVLPPGVGYDWTAMSYQEKLVGNSAYWVFAIGVLLVFCVLAAQYESWLLPVAVVLAVPLALLGTATTLAALGVANNLYTQIGLVLLIALSAKNAILIVEFARQRRKDGVSIVDAAIEAARLRLRPIMMTSFAFILGVVPLVVATGASASARRSLGIAVFSGMLASTCIAVLFIPSFYVLLQRLAERWDARHPAHD</sequence>
<dbReference type="SUPFAM" id="SSF82866">
    <property type="entry name" value="Multidrug efflux transporter AcrB transmembrane domain"/>
    <property type="match status" value="2"/>
</dbReference>
<evidence type="ECO:0000313" key="11">
    <source>
        <dbReference type="Proteomes" id="UP000298656"/>
    </source>
</evidence>
<organism evidence="10 11">
    <name type="scientific">Trinickia violacea</name>
    <dbReference type="NCBI Taxonomy" id="2571746"/>
    <lineage>
        <taxon>Bacteria</taxon>
        <taxon>Pseudomonadati</taxon>
        <taxon>Pseudomonadota</taxon>
        <taxon>Betaproteobacteria</taxon>
        <taxon>Burkholderiales</taxon>
        <taxon>Burkholderiaceae</taxon>
        <taxon>Trinickia</taxon>
    </lineage>
</organism>
<dbReference type="Pfam" id="PF00873">
    <property type="entry name" value="ACR_tran"/>
    <property type="match status" value="1"/>
</dbReference>
<evidence type="ECO:0000256" key="7">
    <source>
        <dbReference type="ARBA" id="ARBA00022989"/>
    </source>
</evidence>
<dbReference type="Proteomes" id="UP000298656">
    <property type="component" value="Chromosome 2"/>
</dbReference>
<keyword evidence="5 9" id="KW-0997">Cell inner membrane</keyword>
<evidence type="ECO:0000256" key="1">
    <source>
        <dbReference type="ARBA" id="ARBA00004429"/>
    </source>
</evidence>
<feature type="transmembrane region" description="Helical" evidence="9">
    <location>
        <begin position="395"/>
        <end position="419"/>
    </location>
</feature>
<dbReference type="Gene3D" id="1.20.1640.10">
    <property type="entry name" value="Multidrug efflux transporter AcrB transmembrane domain"/>
    <property type="match status" value="2"/>
</dbReference>
<evidence type="ECO:0000256" key="3">
    <source>
        <dbReference type="ARBA" id="ARBA00022448"/>
    </source>
</evidence>
<feature type="transmembrane region" description="Helical" evidence="9">
    <location>
        <begin position="369"/>
        <end position="389"/>
    </location>
</feature>
<dbReference type="GO" id="GO:0042910">
    <property type="term" value="F:xenobiotic transmembrane transporter activity"/>
    <property type="evidence" value="ECO:0007669"/>
    <property type="project" value="TreeGrafter"/>
</dbReference>
<evidence type="ECO:0000256" key="2">
    <source>
        <dbReference type="ARBA" id="ARBA00010942"/>
    </source>
</evidence>
<dbReference type="SUPFAM" id="SSF82693">
    <property type="entry name" value="Multidrug efflux transporter AcrB pore domain, PN1, PN2, PC1 and PC2 subdomains"/>
    <property type="match status" value="4"/>
</dbReference>
<dbReference type="Gene3D" id="3.30.70.1320">
    <property type="entry name" value="Multidrug efflux transporter AcrB pore domain like"/>
    <property type="match status" value="1"/>
</dbReference>
<feature type="transmembrane region" description="Helical" evidence="9">
    <location>
        <begin position="924"/>
        <end position="945"/>
    </location>
</feature>
<comment type="subcellular location">
    <subcellularLocation>
        <location evidence="1 9">Cell inner membrane</location>
        <topology evidence="1 9">Multi-pass membrane protein</topology>
    </subcellularLocation>
</comment>